<evidence type="ECO:0000256" key="3">
    <source>
        <dbReference type="SAM" id="MobiDB-lite"/>
    </source>
</evidence>
<feature type="region of interest" description="Disordered" evidence="3">
    <location>
        <begin position="1073"/>
        <end position="1115"/>
    </location>
</feature>
<organism evidence="5">
    <name type="scientific">Lepeophtheirus salmonis</name>
    <name type="common">Salmon louse</name>
    <name type="synonym">Caligus salmonis</name>
    <dbReference type="NCBI Taxonomy" id="72036"/>
    <lineage>
        <taxon>Eukaryota</taxon>
        <taxon>Metazoa</taxon>
        <taxon>Ecdysozoa</taxon>
        <taxon>Arthropoda</taxon>
        <taxon>Crustacea</taxon>
        <taxon>Multicrustacea</taxon>
        <taxon>Hexanauplia</taxon>
        <taxon>Copepoda</taxon>
        <taxon>Siphonostomatoida</taxon>
        <taxon>Caligidae</taxon>
        <taxon>Lepeophtheirus</taxon>
    </lineage>
</organism>
<feature type="region of interest" description="Disordered" evidence="3">
    <location>
        <begin position="151"/>
        <end position="178"/>
    </location>
</feature>
<evidence type="ECO:0000256" key="2">
    <source>
        <dbReference type="SAM" id="Coils"/>
    </source>
</evidence>
<dbReference type="InterPro" id="IPR022782">
    <property type="entry name" value="AIP3-like_C"/>
</dbReference>
<feature type="region of interest" description="Disordered" evidence="3">
    <location>
        <begin position="576"/>
        <end position="598"/>
    </location>
</feature>
<reference evidence="5" key="1">
    <citation type="submission" date="2014-05" db="EMBL/GenBank/DDBJ databases">
        <authorList>
            <person name="Chronopoulou M."/>
        </authorList>
    </citation>
    <scope>NUCLEOTIDE SEQUENCE</scope>
    <source>
        <tissue evidence="5">Whole organism</tissue>
    </source>
</reference>
<dbReference type="EMBL" id="HACA01014543">
    <property type="protein sequence ID" value="CDW31904.1"/>
    <property type="molecule type" value="Transcribed_RNA"/>
</dbReference>
<feature type="compositionally biased region" description="Polar residues" evidence="3">
    <location>
        <begin position="1151"/>
        <end position="1160"/>
    </location>
</feature>
<feature type="compositionally biased region" description="Polar residues" evidence="3">
    <location>
        <begin position="1096"/>
        <end position="1112"/>
    </location>
</feature>
<feature type="region of interest" description="Disordered" evidence="3">
    <location>
        <begin position="1183"/>
        <end position="1202"/>
    </location>
</feature>
<evidence type="ECO:0000256" key="1">
    <source>
        <dbReference type="ARBA" id="ARBA00023054"/>
    </source>
</evidence>
<feature type="compositionally biased region" description="Basic and acidic residues" evidence="3">
    <location>
        <begin position="1083"/>
        <end position="1095"/>
    </location>
</feature>
<name>A0A0K2U0X1_LEPSM</name>
<feature type="compositionally biased region" description="Low complexity" evidence="3">
    <location>
        <begin position="811"/>
        <end position="838"/>
    </location>
</feature>
<accession>A0A0K2U0X1</accession>
<gene>
    <name evidence="5" type="primary">CCDCX_ANOGA</name>
</gene>
<dbReference type="AlphaFoldDB" id="A0A0K2U0X1"/>
<dbReference type="Pfam" id="PF03915">
    <property type="entry name" value="AIP3"/>
    <property type="match status" value="1"/>
</dbReference>
<feature type="coiled-coil region" evidence="2">
    <location>
        <begin position="1032"/>
        <end position="1069"/>
    </location>
</feature>
<protein>
    <recommendedName>
        <fullName evidence="4">Actin interacting protein 3-like C-terminal domain-containing protein</fullName>
    </recommendedName>
</protein>
<keyword evidence="1 2" id="KW-0175">Coiled coil</keyword>
<feature type="region of interest" description="Disordered" evidence="3">
    <location>
        <begin position="229"/>
        <end position="268"/>
    </location>
</feature>
<dbReference type="GO" id="GO:0005737">
    <property type="term" value="C:cytoplasm"/>
    <property type="evidence" value="ECO:0007669"/>
    <property type="project" value="TreeGrafter"/>
</dbReference>
<dbReference type="PANTHER" id="PTHR22741:SF10">
    <property type="entry name" value="COILED-COIL DOMAIN-CONTAINING PROTEIN CG32809"/>
    <property type="match status" value="1"/>
</dbReference>
<dbReference type="InterPro" id="IPR051825">
    <property type="entry name" value="SRCIN1"/>
</dbReference>
<evidence type="ECO:0000259" key="4">
    <source>
        <dbReference type="Pfam" id="PF03915"/>
    </source>
</evidence>
<feature type="region of interest" description="Disordered" evidence="3">
    <location>
        <begin position="1122"/>
        <end position="1141"/>
    </location>
</feature>
<sequence length="1202" mass="130646">MPLNLIRSKKKDGFKKVSAFVKKENHESKSLVINKKENGSLGNPTSPSNEIINLTSETNNIIVGGTIMNTRSKAPRLGLGGISSSLFDEDSGIMSEVETSSTGILPSNHGNRRSAKFKTSLVGLGPIYSGAPSSMMTSMDDDPGIMSEAETSSTVRMKRSNRGRNSIPMGSLTLQRSGSSLLSKPATVSFLHQNGPSPYYEFQDRSFVPQQAGMGMMMMKGSNLFEDDPGIMSEAETSSTGGGGRRNRHHHHHSNKKSTTHSKSTLPVVRTPSKTLERPLGLVFLIYRGETKRALLPNEITSKDTVKALFVRSFGKSLTMEYMDSPRVKIYIHDSAKDIFYELENLGEIKDRSIIKLFEADSSGRGPCGLGPGGLPPITNKDEVQDHGPIHSNDYVPLEGSFNKSGVKMGNFPSQISGNGVVGEVGRSTTLPRNAFSALGIPPPNASTEFTQNKPIITTRVSSSGLGAPVGILRPESALGERSKTLGPGFMRGYERNNFVSSPDGNFGISDQIPRSRFSTIPEGRYYSGPGSTEEAKARMMHMEAQLSQLTGMVEKALKNKKASGGTKKTVSFEKSVTFSDDPPPSILSTSKRPTQTSVMPMNTLHSQLGILQKSTRELRQEVRVLRRLTQLQSMAMKDLVQDTYLKLKEACIVFSGSVLVGSDSGSSEDTEERLRITQDDEVFSNELNALLTHLSTLEVRVEEMRSGVIAKKNKISLQDVENMAISLSKNSKAVTQLKMAYPSLESRFGKEGLLQKKIPERIDNAWRRCKKLTGTLVTLKRLASVQEQRFNPGAVQMDVTSLSPTPLEMSRYGSLSSTSAGSVPSSSLSSNDTSNSSLKEQDINSKDSSLDDLLDALQSYSKDPSSSTSSGTSQVSIALKPTPVSNLNTSKLTPVPAAVKTNALSNEEIADLSPMKKPSNSNNTSATSSKKVNTPGAPHRNTKGAPPPPPPRTSSTLRQPLGRAVSTDSTCTYSSSSSSLRSGETSSSSESINSQEGASNIMMLRKANSVTGPPVPLKPIDLKSLTTKSRQDALETRHQELLTRQRQLQEQYQRLQLMQENNKNKQQILLHQTIKQPTSPLPEKEADKSEKDTPDVSSAQGTLNKSPSVADNSVKDQIKAINNKEKGKGAPPPLPVRSNSILTERKEYFHQQQQQVASNEKNDEQAMKKESNSVVKEGIDACNSTENNSTTSTKIYETDII</sequence>
<feature type="region of interest" description="Disordered" evidence="3">
    <location>
        <begin position="1150"/>
        <end position="1175"/>
    </location>
</feature>
<dbReference type="PANTHER" id="PTHR22741">
    <property type="entry name" value="P140CAP/SNIP-RELATED"/>
    <property type="match status" value="1"/>
</dbReference>
<feature type="compositionally biased region" description="Basic residues" evidence="3">
    <location>
        <begin position="245"/>
        <end position="260"/>
    </location>
</feature>
<dbReference type="OrthoDB" id="6022652at2759"/>
<feature type="compositionally biased region" description="Low complexity" evidence="3">
    <location>
        <begin position="967"/>
        <end position="996"/>
    </location>
</feature>
<feature type="compositionally biased region" description="Low complexity" evidence="3">
    <location>
        <begin position="917"/>
        <end position="935"/>
    </location>
</feature>
<proteinExistence type="predicted"/>
<feature type="compositionally biased region" description="Polar residues" evidence="3">
    <location>
        <begin position="587"/>
        <end position="598"/>
    </location>
</feature>
<feature type="region of interest" description="Disordered" evidence="3">
    <location>
        <begin position="811"/>
        <end position="847"/>
    </location>
</feature>
<dbReference type="Gene3D" id="1.20.58.1540">
    <property type="entry name" value="Actin interacting protein 3, C-terminal domain"/>
    <property type="match status" value="1"/>
</dbReference>
<feature type="compositionally biased region" description="Low complexity" evidence="3">
    <location>
        <begin position="1184"/>
        <end position="1194"/>
    </location>
</feature>
<evidence type="ECO:0000313" key="5">
    <source>
        <dbReference type="EMBL" id="CDW31904.1"/>
    </source>
</evidence>
<feature type="domain" description="Actin interacting protein 3-like C-terminal" evidence="4">
    <location>
        <begin position="284"/>
        <end position="358"/>
    </location>
</feature>
<feature type="region of interest" description="Disordered" evidence="3">
    <location>
        <begin position="910"/>
        <end position="996"/>
    </location>
</feature>
<feature type="compositionally biased region" description="Basic and acidic residues" evidence="3">
    <location>
        <begin position="1161"/>
        <end position="1172"/>
    </location>
</feature>